<dbReference type="EMBL" id="SSTD01004900">
    <property type="protein sequence ID" value="TYK22723.1"/>
    <property type="molecule type" value="Genomic_DNA"/>
</dbReference>
<dbReference type="EMBL" id="SSTE01008633">
    <property type="protein sequence ID" value="KAA0054934.1"/>
    <property type="molecule type" value="Genomic_DNA"/>
</dbReference>
<accession>A0A5A7UIE0</accession>
<evidence type="ECO:0000313" key="2">
    <source>
        <dbReference type="EMBL" id="KAA0054934.1"/>
    </source>
</evidence>
<keyword evidence="2" id="KW-0548">Nucleotidyltransferase</keyword>
<evidence type="ECO:0000259" key="1">
    <source>
        <dbReference type="Pfam" id="PF24626"/>
    </source>
</evidence>
<proteinExistence type="predicted"/>
<gene>
    <name evidence="3" type="ORF">E5676_scaffold1163G00450</name>
    <name evidence="2" type="ORF">E6C27_scaffold43052G00690</name>
</gene>
<keyword evidence="2" id="KW-0695">RNA-directed DNA polymerase</keyword>
<evidence type="ECO:0000313" key="3">
    <source>
        <dbReference type="EMBL" id="TYK22723.1"/>
    </source>
</evidence>
<dbReference type="Proteomes" id="UP000321393">
    <property type="component" value="Unassembled WGS sequence"/>
</dbReference>
<dbReference type="OrthoDB" id="1738613at2759"/>
<dbReference type="Pfam" id="PF24626">
    <property type="entry name" value="SH3_Tf2-1"/>
    <property type="match status" value="1"/>
</dbReference>
<comment type="caution">
    <text evidence="2">The sequence shown here is derived from an EMBL/GenBank/DDBJ whole genome shotgun (WGS) entry which is preliminary data.</text>
</comment>
<organism evidence="2 4">
    <name type="scientific">Cucumis melo var. makuwa</name>
    <name type="common">Oriental melon</name>
    <dbReference type="NCBI Taxonomy" id="1194695"/>
    <lineage>
        <taxon>Eukaryota</taxon>
        <taxon>Viridiplantae</taxon>
        <taxon>Streptophyta</taxon>
        <taxon>Embryophyta</taxon>
        <taxon>Tracheophyta</taxon>
        <taxon>Spermatophyta</taxon>
        <taxon>Magnoliopsida</taxon>
        <taxon>eudicotyledons</taxon>
        <taxon>Gunneridae</taxon>
        <taxon>Pentapetalae</taxon>
        <taxon>rosids</taxon>
        <taxon>fabids</taxon>
        <taxon>Cucurbitales</taxon>
        <taxon>Cucurbitaceae</taxon>
        <taxon>Benincaseae</taxon>
        <taxon>Cucumis</taxon>
    </lineage>
</organism>
<evidence type="ECO:0000313" key="5">
    <source>
        <dbReference type="Proteomes" id="UP000321947"/>
    </source>
</evidence>
<dbReference type="InterPro" id="IPR056924">
    <property type="entry name" value="SH3_Tf2-1"/>
</dbReference>
<dbReference type="Proteomes" id="UP000321947">
    <property type="component" value="Unassembled WGS sequence"/>
</dbReference>
<dbReference type="PANTHER" id="PTHR46148:SF60">
    <property type="entry name" value="CHROMO DOMAIN-CONTAINING PROTEIN"/>
    <property type="match status" value="1"/>
</dbReference>
<reference evidence="4 5" key="1">
    <citation type="submission" date="2019-08" db="EMBL/GenBank/DDBJ databases">
        <title>Draft genome sequences of two oriental melons (Cucumis melo L. var makuwa).</title>
        <authorList>
            <person name="Kwon S.-Y."/>
        </authorList>
    </citation>
    <scope>NUCLEOTIDE SEQUENCE [LARGE SCALE GENOMIC DNA]</scope>
    <source>
        <strain evidence="5">cv. Chang Bougi</strain>
        <strain evidence="4">cv. SW 3</strain>
        <tissue evidence="2">Leaf</tissue>
    </source>
</reference>
<keyword evidence="2" id="KW-0808">Transferase</keyword>
<dbReference type="AlphaFoldDB" id="A0A5A7UIE0"/>
<dbReference type="GO" id="GO:0003964">
    <property type="term" value="F:RNA-directed DNA polymerase activity"/>
    <property type="evidence" value="ECO:0007669"/>
    <property type="project" value="UniProtKB-KW"/>
</dbReference>
<name>A0A5A7UIE0_CUCMM</name>
<evidence type="ECO:0000313" key="4">
    <source>
        <dbReference type="Proteomes" id="UP000321393"/>
    </source>
</evidence>
<protein>
    <submittedName>
        <fullName evidence="2">Reverse transcriptase</fullName>
    </submittedName>
</protein>
<feature type="domain" description="Tf2-1-like SH3-like" evidence="1">
    <location>
        <begin position="35"/>
        <end position="73"/>
    </location>
</feature>
<dbReference type="PANTHER" id="PTHR46148">
    <property type="entry name" value="CHROMO DOMAIN-CONTAINING PROTEIN"/>
    <property type="match status" value="1"/>
</dbReference>
<sequence length="117" mass="13591">MTENIKVIKESLKATRDKQKSYADNHRKALEFEVGDKVFLKLSPWKGVIRFGRKGKLSPLYIGSYEILEHVGKEQVLRTKVIPMVEIMWNNHGVKEATWENEEPMKAKYPQLFALTS</sequence>